<dbReference type="NCBIfam" id="TIGR01973">
    <property type="entry name" value="NuoG"/>
    <property type="match status" value="1"/>
</dbReference>
<dbReference type="Pfam" id="PF10588">
    <property type="entry name" value="NADH-G_4Fe-4S_3"/>
    <property type="match status" value="1"/>
</dbReference>
<comment type="similarity">
    <text evidence="2">Belongs to the complex I 75 kDa subunit family.</text>
</comment>
<evidence type="ECO:0000259" key="21">
    <source>
        <dbReference type="PROSITE" id="PS51839"/>
    </source>
</evidence>
<dbReference type="KEGG" id="nkf:Nkreftii_002255"/>
<dbReference type="SMART" id="SM00926">
    <property type="entry name" value="Molybdop_Fe4S4"/>
    <property type="match status" value="1"/>
</dbReference>
<feature type="domain" description="2Fe-2S ferredoxin-type" evidence="19">
    <location>
        <begin position="7"/>
        <end position="92"/>
    </location>
</feature>
<evidence type="ECO:0000256" key="2">
    <source>
        <dbReference type="ARBA" id="ARBA00005404"/>
    </source>
</evidence>
<dbReference type="GO" id="GO:0048038">
    <property type="term" value="F:quinone binding"/>
    <property type="evidence" value="ECO:0007669"/>
    <property type="project" value="UniProtKB-KW"/>
</dbReference>
<evidence type="ECO:0000256" key="10">
    <source>
        <dbReference type="ARBA" id="ARBA00023014"/>
    </source>
</evidence>
<dbReference type="Gene3D" id="3.10.20.740">
    <property type="match status" value="1"/>
</dbReference>
<keyword evidence="7" id="KW-0479">Metal-binding</keyword>
<dbReference type="SUPFAM" id="SSF54862">
    <property type="entry name" value="4Fe-4S ferredoxins"/>
    <property type="match status" value="1"/>
</dbReference>
<comment type="subunit">
    <text evidence="13">Composed of 13 different subunits. Subunits NuoCD, E, F, and G constitute the peripheral sector of the complex.</text>
</comment>
<evidence type="ECO:0000256" key="8">
    <source>
        <dbReference type="ARBA" id="ARBA00022967"/>
    </source>
</evidence>
<evidence type="ECO:0000313" key="22">
    <source>
        <dbReference type="EMBL" id="QPD04481.1"/>
    </source>
</evidence>
<evidence type="ECO:0000256" key="3">
    <source>
        <dbReference type="ARBA" id="ARBA00019902"/>
    </source>
</evidence>
<evidence type="ECO:0000256" key="13">
    <source>
        <dbReference type="ARBA" id="ARBA00026021"/>
    </source>
</evidence>
<dbReference type="CDD" id="cd00207">
    <property type="entry name" value="fer2"/>
    <property type="match status" value="1"/>
</dbReference>
<dbReference type="EMBL" id="CP047423">
    <property type="protein sequence ID" value="QPD04481.1"/>
    <property type="molecule type" value="Genomic_DNA"/>
</dbReference>
<evidence type="ECO:0000313" key="23">
    <source>
        <dbReference type="Proteomes" id="UP000593737"/>
    </source>
</evidence>
<keyword evidence="12 22" id="KW-0830">Ubiquinone</keyword>
<dbReference type="InterPro" id="IPR001041">
    <property type="entry name" value="2Fe-2S_ferredoxin-type"/>
</dbReference>
<evidence type="ECO:0000256" key="5">
    <source>
        <dbReference type="ARBA" id="ARBA00022714"/>
    </source>
</evidence>
<feature type="domain" description="4Fe-4S His(Cys)3-ligated-type" evidence="21">
    <location>
        <begin position="90"/>
        <end position="129"/>
    </location>
</feature>
<organism evidence="22 23">
    <name type="scientific">Candidatus Nitrospira kreftii</name>
    <dbReference type="NCBI Taxonomy" id="2652173"/>
    <lineage>
        <taxon>Bacteria</taxon>
        <taxon>Pseudomonadati</taxon>
        <taxon>Nitrospirota</taxon>
        <taxon>Nitrospiria</taxon>
        <taxon>Nitrospirales</taxon>
        <taxon>Nitrospiraceae</taxon>
        <taxon>Nitrospira</taxon>
    </lineage>
</organism>
<keyword evidence="9" id="KW-0408">Iron</keyword>
<evidence type="ECO:0000256" key="4">
    <source>
        <dbReference type="ARBA" id="ARBA00022485"/>
    </source>
</evidence>
<keyword evidence="8" id="KW-1278">Translocase</keyword>
<dbReference type="PANTHER" id="PTHR43105">
    <property type="entry name" value="RESPIRATORY NITRATE REDUCTASE"/>
    <property type="match status" value="1"/>
</dbReference>
<keyword evidence="11" id="KW-0520">NAD</keyword>
<evidence type="ECO:0000256" key="14">
    <source>
        <dbReference type="ARBA" id="ARBA00031577"/>
    </source>
</evidence>
<dbReference type="Pfam" id="PF04879">
    <property type="entry name" value="Molybdop_Fe4S4"/>
    <property type="match status" value="1"/>
</dbReference>
<dbReference type="CDD" id="cd02788">
    <property type="entry name" value="MopB_CT_NDH-1_NuoG2-N7"/>
    <property type="match status" value="1"/>
</dbReference>
<dbReference type="CDD" id="cd02771">
    <property type="entry name" value="MopB_NDH-1_NuoG2-N7"/>
    <property type="match status" value="1"/>
</dbReference>
<dbReference type="Pfam" id="PF22117">
    <property type="entry name" value="Fer4_Nqo3"/>
    <property type="match status" value="1"/>
</dbReference>
<dbReference type="PANTHER" id="PTHR43105:SF10">
    <property type="entry name" value="NADH-QUINONE OXIDOREDUCTASE SUBUNIT G"/>
    <property type="match status" value="1"/>
</dbReference>
<dbReference type="InterPro" id="IPR019574">
    <property type="entry name" value="NADH_UbQ_OxRdtase_Gsu_4Fe4S-bd"/>
</dbReference>
<evidence type="ECO:0000256" key="6">
    <source>
        <dbReference type="ARBA" id="ARBA00022719"/>
    </source>
</evidence>
<comment type="cofactor">
    <cofactor evidence="16">
        <name>[2Fe-2S] cluster</name>
        <dbReference type="ChEBI" id="CHEBI:190135"/>
    </cofactor>
</comment>
<dbReference type="InterPro" id="IPR010228">
    <property type="entry name" value="NADH_UbQ_OxRdtase_Gsu"/>
</dbReference>
<dbReference type="GO" id="GO:0016020">
    <property type="term" value="C:membrane"/>
    <property type="evidence" value="ECO:0007669"/>
    <property type="project" value="InterPro"/>
</dbReference>
<sequence length="917" mass="101257">MTKDNTHSITIHVDGRSVQADPQHNLLESCLSLGFDLPYFCWHPAMGSVGACRQCAVKQFKDESDEAGRIVMACMTPSTEGAHISIEDPEAQAFRASVVEWLMLNHPHDCPVCDEGGECHLQDMTVMTGHVTRRYRESKRTYRNQYLGPFVTHEMNRCIQCYRCVRFYRDIAGGEDLNAFGSRDRLYFGRMEDGTLESAFSGNLVEVCPTGVFTDKTLSRHYSRKWDMQSTPSICSHCSLGCNVHLSERAGIMRRVSNRYHSRINGYFLCDRGRFGYEYVNHPRRLRRPAVRTSRENAAPLIPLSPAEALAQLGARLDEHKRIVGIGSPRASLESNYALRTLVGSAHFFSGMSETEHHHASLILRVLKDGPAPSWSVQEVEQADAALILGEDLVHTAPRLALALRQSVRNQPMEQLEGLKIPRWQDAAVRTALHDQRGPLYIGAVAGTSLDDVATRTFRGTPHDLARLGCAVAHEICPDSPNPSELSLSEADLIREIAEALASAKRPVVVAGTGTGDAWVIKAAANVAWALRRRGVAAGIAFALQDCNSLGIALLDGKSLGETAATGADQSRDALIILENDLRRRLETATLDRWLERFDPVIVIDHVDEAVPDQADFVLPASSIACSDGTLVNNEGCAQRFFSAMPKEPEVEDSWRWVCDIARRASRNSFERMSNWNHLEDIHTAIAGEFPLLRRIGETAPPAPFRISDQKIPRAPHRFSGRTALPMLETIHEPQPPDDPESPLAFSMEGTPEHPPSPLIPFFWSSRWNSSEAVNKFQDEVGGPLRNENTGIRLFEAQSHAEIPFFENAPAPSNSRNNQLLLVPLPRLFGTEELSARGSAIRERTPQAAVVLNPRDADRLGVRKGHAVDMTAPGLARRLPVETDETMAGGIAGLLLVGDGAYVTLPAWVTLRKAPST</sequence>
<evidence type="ECO:0000256" key="12">
    <source>
        <dbReference type="ARBA" id="ARBA00023075"/>
    </source>
</evidence>
<dbReference type="InterPro" id="IPR009010">
    <property type="entry name" value="Asp_de-COase-like_dom_sf"/>
</dbReference>
<protein>
    <recommendedName>
        <fullName evidence="3">NADH-quinone oxidoreductase subunit G</fullName>
    </recommendedName>
    <alternativeName>
        <fullName evidence="14">NADH dehydrogenase I subunit G</fullName>
    </alternativeName>
    <alternativeName>
        <fullName evidence="15">NDH-1 subunit G</fullName>
    </alternativeName>
</protein>
<comment type="catalytic activity">
    <reaction evidence="17">
        <text>a quinone + NADH + 5 H(+)(in) = a quinol + NAD(+) + 4 H(+)(out)</text>
        <dbReference type="Rhea" id="RHEA:57888"/>
        <dbReference type="ChEBI" id="CHEBI:15378"/>
        <dbReference type="ChEBI" id="CHEBI:24646"/>
        <dbReference type="ChEBI" id="CHEBI:57540"/>
        <dbReference type="ChEBI" id="CHEBI:57945"/>
        <dbReference type="ChEBI" id="CHEBI:132124"/>
    </reaction>
</comment>
<gene>
    <name evidence="22" type="ORF">Nkreftii_002255</name>
</gene>
<keyword evidence="10" id="KW-0411">Iron-sulfur</keyword>
<evidence type="ECO:0000259" key="20">
    <source>
        <dbReference type="PROSITE" id="PS51669"/>
    </source>
</evidence>
<evidence type="ECO:0000259" key="19">
    <source>
        <dbReference type="PROSITE" id="PS51085"/>
    </source>
</evidence>
<feature type="domain" description="4Fe-4S Mo/W bis-MGD-type" evidence="20">
    <location>
        <begin position="228"/>
        <end position="284"/>
    </location>
</feature>
<evidence type="ECO:0000256" key="17">
    <source>
        <dbReference type="ARBA" id="ARBA00047712"/>
    </source>
</evidence>
<dbReference type="Gene3D" id="3.30.200.210">
    <property type="match status" value="1"/>
</dbReference>
<evidence type="ECO:0000256" key="11">
    <source>
        <dbReference type="ARBA" id="ARBA00023027"/>
    </source>
</evidence>
<dbReference type="InterPro" id="IPR036010">
    <property type="entry name" value="2Fe-2S_ferredoxin-like_sf"/>
</dbReference>
<keyword evidence="6" id="KW-0874">Quinone</keyword>
<evidence type="ECO:0000256" key="1">
    <source>
        <dbReference type="ARBA" id="ARBA00001966"/>
    </source>
</evidence>
<reference evidence="22 23" key="1">
    <citation type="journal article" date="2020" name="ISME J.">
        <title>Enrichment and physiological characterization of a novel comammox Nitrospira indicates ammonium inhibition of complete nitrification.</title>
        <authorList>
            <person name="Sakoula D."/>
            <person name="Koch H."/>
            <person name="Frank J."/>
            <person name="Jetten M.S.M."/>
            <person name="van Kessel M.A.H.J."/>
            <person name="Lucker S."/>
        </authorList>
    </citation>
    <scope>NUCLEOTIDE SEQUENCE [LARGE SCALE GENOMIC DNA]</scope>
    <source>
        <strain evidence="22">Comreactor17</strain>
    </source>
</reference>
<dbReference type="PROSITE" id="PS51839">
    <property type="entry name" value="4FE4S_HC3"/>
    <property type="match status" value="1"/>
</dbReference>
<dbReference type="PROSITE" id="PS51669">
    <property type="entry name" value="4FE4S_MOW_BIS_MGD"/>
    <property type="match status" value="1"/>
</dbReference>
<dbReference type="GO" id="GO:0003954">
    <property type="term" value="F:NADH dehydrogenase activity"/>
    <property type="evidence" value="ECO:0007669"/>
    <property type="project" value="TreeGrafter"/>
</dbReference>
<dbReference type="GO" id="GO:0051539">
    <property type="term" value="F:4 iron, 4 sulfur cluster binding"/>
    <property type="evidence" value="ECO:0007669"/>
    <property type="project" value="UniProtKB-KW"/>
</dbReference>
<proteinExistence type="inferred from homology"/>
<keyword evidence="4" id="KW-0004">4Fe-4S</keyword>
<dbReference type="InterPro" id="IPR006963">
    <property type="entry name" value="Mopterin_OxRdtase_4Fe-4S_dom"/>
</dbReference>
<evidence type="ECO:0000256" key="18">
    <source>
        <dbReference type="SAM" id="MobiDB-lite"/>
    </source>
</evidence>
<keyword evidence="5" id="KW-0001">2Fe-2S</keyword>
<dbReference type="SUPFAM" id="SSF53706">
    <property type="entry name" value="Formate dehydrogenase/DMSO reductase, domains 1-3"/>
    <property type="match status" value="1"/>
</dbReference>
<feature type="region of interest" description="Disordered" evidence="18">
    <location>
        <begin position="732"/>
        <end position="752"/>
    </location>
</feature>
<comment type="cofactor">
    <cofactor evidence="1">
        <name>[4Fe-4S] cluster</name>
        <dbReference type="ChEBI" id="CHEBI:49883"/>
    </cofactor>
</comment>
<name>A0A7S8FES5_9BACT</name>
<dbReference type="AlphaFoldDB" id="A0A7S8FES5"/>
<dbReference type="InterPro" id="IPR000283">
    <property type="entry name" value="NADH_UbQ_OxRdtase_75kDa_su_CS"/>
</dbReference>
<evidence type="ECO:0000256" key="9">
    <source>
        <dbReference type="ARBA" id="ARBA00023004"/>
    </source>
</evidence>
<dbReference type="PROSITE" id="PS00642">
    <property type="entry name" value="COMPLEX1_75K_2"/>
    <property type="match status" value="1"/>
</dbReference>
<dbReference type="InterPro" id="IPR054351">
    <property type="entry name" value="NADH_UbQ_OxRdtase_ferredoxin"/>
</dbReference>
<dbReference type="PROSITE" id="PS51085">
    <property type="entry name" value="2FE2S_FER_2"/>
    <property type="match status" value="1"/>
</dbReference>
<dbReference type="PROSITE" id="PS00641">
    <property type="entry name" value="COMPLEX1_75K_1"/>
    <property type="match status" value="1"/>
</dbReference>
<dbReference type="Proteomes" id="UP000593737">
    <property type="component" value="Chromosome"/>
</dbReference>
<evidence type="ECO:0000256" key="16">
    <source>
        <dbReference type="ARBA" id="ARBA00034078"/>
    </source>
</evidence>
<dbReference type="SMART" id="SM00929">
    <property type="entry name" value="NADH-G_4Fe-4S_3"/>
    <property type="match status" value="1"/>
</dbReference>
<evidence type="ECO:0000256" key="15">
    <source>
        <dbReference type="ARBA" id="ARBA00032783"/>
    </source>
</evidence>
<dbReference type="GO" id="GO:0046872">
    <property type="term" value="F:metal ion binding"/>
    <property type="evidence" value="ECO:0007669"/>
    <property type="project" value="UniProtKB-KW"/>
</dbReference>
<dbReference type="GO" id="GO:0051537">
    <property type="term" value="F:2 iron, 2 sulfur cluster binding"/>
    <property type="evidence" value="ECO:0007669"/>
    <property type="project" value="UniProtKB-KW"/>
</dbReference>
<accession>A0A7S8FES5</accession>
<dbReference type="Gene3D" id="3.40.50.740">
    <property type="match status" value="1"/>
</dbReference>
<dbReference type="Pfam" id="PF13510">
    <property type="entry name" value="Fer2_4"/>
    <property type="match status" value="1"/>
</dbReference>
<dbReference type="PROSITE" id="PS00643">
    <property type="entry name" value="COMPLEX1_75K_3"/>
    <property type="match status" value="1"/>
</dbReference>
<dbReference type="GO" id="GO:0008137">
    <property type="term" value="F:NADH dehydrogenase (ubiquinone) activity"/>
    <property type="evidence" value="ECO:0007669"/>
    <property type="project" value="InterPro"/>
</dbReference>
<dbReference type="InterPro" id="IPR050123">
    <property type="entry name" value="Prok_molybdopt-oxidoreductase"/>
</dbReference>
<evidence type="ECO:0000256" key="7">
    <source>
        <dbReference type="ARBA" id="ARBA00022723"/>
    </source>
</evidence>
<dbReference type="GO" id="GO:0042773">
    <property type="term" value="P:ATP synthesis coupled electron transport"/>
    <property type="evidence" value="ECO:0007669"/>
    <property type="project" value="InterPro"/>
</dbReference>
<dbReference type="SUPFAM" id="SSF50692">
    <property type="entry name" value="ADC-like"/>
    <property type="match status" value="1"/>
</dbReference>
<dbReference type="SUPFAM" id="SSF54292">
    <property type="entry name" value="2Fe-2S ferredoxin-like"/>
    <property type="match status" value="1"/>
</dbReference>
<dbReference type="FunFam" id="3.10.20.740:FF:000002">
    <property type="entry name" value="NADH-quinone oxidoreductase"/>
    <property type="match status" value="1"/>
</dbReference>